<dbReference type="Pfam" id="PF00762">
    <property type="entry name" value="Ferrochelatase"/>
    <property type="match status" value="1"/>
</dbReference>
<dbReference type="SUPFAM" id="SSF53800">
    <property type="entry name" value="Chelatase"/>
    <property type="match status" value="1"/>
</dbReference>
<feature type="binding site" evidence="9">
    <location>
        <position position="142"/>
    </location>
    <ligand>
        <name>Fe-coproporphyrin III</name>
        <dbReference type="ChEBI" id="CHEBI:68438"/>
    </ligand>
</feature>
<comment type="catalytic activity">
    <reaction evidence="8">
        <text>Fe-coproporphyrin III + 2 H(+) = coproporphyrin III + Fe(2+)</text>
        <dbReference type="Rhea" id="RHEA:49572"/>
        <dbReference type="ChEBI" id="CHEBI:15378"/>
        <dbReference type="ChEBI" id="CHEBI:29033"/>
        <dbReference type="ChEBI" id="CHEBI:68438"/>
        <dbReference type="ChEBI" id="CHEBI:131725"/>
        <dbReference type="EC" id="4.99.1.9"/>
    </reaction>
    <physiologicalReaction direction="right-to-left" evidence="8">
        <dbReference type="Rhea" id="RHEA:49574"/>
    </physiologicalReaction>
</comment>
<dbReference type="Gene3D" id="3.40.50.1400">
    <property type="match status" value="2"/>
</dbReference>
<evidence type="ECO:0000256" key="4">
    <source>
        <dbReference type="ARBA" id="ARBA00023004"/>
    </source>
</evidence>
<evidence type="ECO:0000256" key="8">
    <source>
        <dbReference type="ARBA" id="ARBA00024536"/>
    </source>
</evidence>
<comment type="function">
    <text evidence="9">Involved in coproporphyrin-dependent heme b biosynthesis. Catalyzes the insertion of ferrous iron into coproporphyrin III to form Fe-coproporphyrin III.</text>
</comment>
<evidence type="ECO:0000313" key="11">
    <source>
        <dbReference type="EMBL" id="QCB28458.1"/>
    </source>
</evidence>
<dbReference type="Proteomes" id="UP000296352">
    <property type="component" value="Chromosome"/>
</dbReference>
<evidence type="ECO:0000313" key="12">
    <source>
        <dbReference type="Proteomes" id="UP000296352"/>
    </source>
</evidence>
<dbReference type="InterPro" id="IPR033644">
    <property type="entry name" value="Ferrochelatase_C"/>
</dbReference>
<reference evidence="11 12" key="1">
    <citation type="submission" date="2019-04" db="EMBL/GenBank/DDBJ databases">
        <title>Corynebacterium endometrii sp. nov., isolated from the uterus of a cow with endometritis.</title>
        <authorList>
            <person name="Ballas P."/>
            <person name="Ruckert C."/>
            <person name="Wagener K."/>
            <person name="Drillich M."/>
            <person name="Kaempfer P."/>
            <person name="Busse H.-J."/>
            <person name="Ehling-Schulz M."/>
        </authorList>
    </citation>
    <scope>NUCLEOTIDE SEQUENCE [LARGE SCALE GENOMIC DNA]</scope>
    <source>
        <strain evidence="11 12">LMM-1653</strain>
    </source>
</reference>
<keyword evidence="3 9" id="KW-0479">Metal-binding</keyword>
<feature type="binding site" evidence="9">
    <location>
        <position position="292"/>
    </location>
    <ligand>
        <name>Fe(2+)</name>
        <dbReference type="ChEBI" id="CHEBI:29033"/>
    </ligand>
</feature>
<name>A0A4V1CEK8_9CORY</name>
<dbReference type="NCBIfam" id="NF000689">
    <property type="entry name" value="PRK00035.2-1"/>
    <property type="match status" value="1"/>
</dbReference>
<keyword evidence="6 9" id="KW-0456">Lyase</keyword>
<keyword evidence="5 9" id="KW-0350">Heme biosynthesis</keyword>
<accession>A0A4V1CEK8</accession>
<evidence type="ECO:0000256" key="1">
    <source>
        <dbReference type="ARBA" id="ARBA00004744"/>
    </source>
</evidence>
<dbReference type="GO" id="GO:0004325">
    <property type="term" value="F:ferrochelatase activity"/>
    <property type="evidence" value="ECO:0007669"/>
    <property type="project" value="UniProtKB-UniRule"/>
</dbReference>
<keyword evidence="7 9" id="KW-0627">Porphyrin biosynthesis</keyword>
<dbReference type="HAMAP" id="MF_00323">
    <property type="entry name" value="Ferrochelatase"/>
    <property type="match status" value="1"/>
</dbReference>
<dbReference type="InterPro" id="IPR001015">
    <property type="entry name" value="Ferrochelatase"/>
</dbReference>
<comment type="pathway">
    <text evidence="1 9">Porphyrin-containing compound metabolism; protoheme biosynthesis.</text>
</comment>
<keyword evidence="9" id="KW-0963">Cytoplasm</keyword>
<keyword evidence="4 9" id="KW-0408">Iron</keyword>
<dbReference type="KEGG" id="cee:CENDO_05895"/>
<evidence type="ECO:0000256" key="3">
    <source>
        <dbReference type="ARBA" id="ARBA00022723"/>
    </source>
</evidence>
<keyword evidence="12" id="KW-1185">Reference proteome</keyword>
<dbReference type="GO" id="GO:0006783">
    <property type="term" value="P:heme biosynthetic process"/>
    <property type="evidence" value="ECO:0007669"/>
    <property type="project" value="UniProtKB-UniRule"/>
</dbReference>
<evidence type="ECO:0000256" key="7">
    <source>
        <dbReference type="ARBA" id="ARBA00023244"/>
    </source>
</evidence>
<dbReference type="UniPathway" id="UPA00252"/>
<dbReference type="GO" id="GO:0005737">
    <property type="term" value="C:cytoplasm"/>
    <property type="evidence" value="ECO:0007669"/>
    <property type="project" value="UniProtKB-SubCell"/>
</dbReference>
<dbReference type="FunFam" id="3.40.50.1400:FF:000007">
    <property type="entry name" value="Ferrochelatase"/>
    <property type="match status" value="1"/>
</dbReference>
<dbReference type="EMBL" id="CP039247">
    <property type="protein sequence ID" value="QCB28458.1"/>
    <property type="molecule type" value="Genomic_DNA"/>
</dbReference>
<dbReference type="EC" id="4.99.1.9" evidence="9"/>
<gene>
    <name evidence="11" type="primary">hemH</name>
    <name evidence="9" type="synonym">cpfC</name>
    <name evidence="11" type="ORF">CENDO_05895</name>
</gene>
<dbReference type="CDD" id="cd03411">
    <property type="entry name" value="Ferrochelatase_N"/>
    <property type="match status" value="1"/>
</dbReference>
<comment type="similarity">
    <text evidence="2 9 10">Belongs to the ferrochelatase family.</text>
</comment>
<proteinExistence type="inferred from homology"/>
<protein>
    <recommendedName>
        <fullName evidence="9">Coproporphyrin III ferrochelatase</fullName>
        <ecNumber evidence="9">4.99.1.9</ecNumber>
    </recommendedName>
</protein>
<evidence type="ECO:0000256" key="10">
    <source>
        <dbReference type="RuleBase" id="RU004185"/>
    </source>
</evidence>
<dbReference type="PANTHER" id="PTHR11108">
    <property type="entry name" value="FERROCHELATASE"/>
    <property type="match status" value="1"/>
</dbReference>
<dbReference type="CDD" id="cd00419">
    <property type="entry name" value="Ferrochelatase_C"/>
    <property type="match status" value="1"/>
</dbReference>
<evidence type="ECO:0000256" key="2">
    <source>
        <dbReference type="ARBA" id="ARBA00007718"/>
    </source>
</evidence>
<evidence type="ECO:0000256" key="9">
    <source>
        <dbReference type="HAMAP-Rule" id="MF_00323"/>
    </source>
</evidence>
<dbReference type="AlphaFoldDB" id="A0A4V1CEK8"/>
<organism evidence="11 12">
    <name type="scientific">Corynebacterium endometrii</name>
    <dbReference type="NCBI Taxonomy" id="2488819"/>
    <lineage>
        <taxon>Bacteria</taxon>
        <taxon>Bacillati</taxon>
        <taxon>Actinomycetota</taxon>
        <taxon>Actinomycetes</taxon>
        <taxon>Mycobacteriales</taxon>
        <taxon>Corynebacteriaceae</taxon>
        <taxon>Corynebacterium</taxon>
    </lineage>
</organism>
<feature type="binding site" evidence="9">
    <location>
        <position position="205"/>
    </location>
    <ligand>
        <name>Fe(2+)</name>
        <dbReference type="ChEBI" id="CHEBI:29033"/>
    </ligand>
</feature>
<evidence type="ECO:0000256" key="6">
    <source>
        <dbReference type="ARBA" id="ARBA00023239"/>
    </source>
</evidence>
<dbReference type="PANTHER" id="PTHR11108:SF1">
    <property type="entry name" value="FERROCHELATASE, MITOCHONDRIAL"/>
    <property type="match status" value="1"/>
</dbReference>
<dbReference type="InterPro" id="IPR033659">
    <property type="entry name" value="Ferrochelatase_N"/>
</dbReference>
<comment type="subcellular location">
    <subcellularLocation>
        <location evidence="9">Cytoplasm</location>
    </subcellularLocation>
</comment>
<dbReference type="GO" id="GO:0046872">
    <property type="term" value="F:metal ion binding"/>
    <property type="evidence" value="ECO:0007669"/>
    <property type="project" value="UniProtKB-KW"/>
</dbReference>
<sequence>MTETPTLVGRVEDMTDAQQHSHDFDALLVLSFGGPEGNEEVVPFLENVTRGRGIPRERLKVVGEHYFHFDGVSPINRLNKEIIANVEAELAHREIELPVYFGNRNWHPFGSEAAEQMAKDGVRNALVFATSAWGGYSACRQYDEDIQAMRAHLSDNNLPEIRFTKLRQFYDHPKFVEQMAQSLKDALAKIPEEKKDATRVLFTAHSVPNAHDEVGGAEGDKHLYSRQVAEASRLVAEAAGVESYDLVWQSRSGSPHVPWLEPDVVDHTREIHNSGVEAIAVCPIGFISDHMEVIWDLDTELQQACDELGIVLERAATASPEPSFAALVVDLIEEHTNGRKPESLGRVTVQGCTVNGEPCAPGCCDISGLRKKHAQPAK</sequence>
<comment type="caution">
    <text evidence="9">Lacks conserved residue(s) required for the propagation of feature annotation.</text>
</comment>
<evidence type="ECO:0000256" key="5">
    <source>
        <dbReference type="ARBA" id="ARBA00023133"/>
    </source>
</evidence>
<feature type="binding site" evidence="9">
    <location>
        <position position="73"/>
    </location>
    <ligand>
        <name>Fe-coproporphyrin III</name>
        <dbReference type="ChEBI" id="CHEBI:68438"/>
    </ligand>
</feature>
<dbReference type="NCBIfam" id="TIGR00109">
    <property type="entry name" value="hemH"/>
    <property type="match status" value="1"/>
</dbReference>